<keyword evidence="4" id="KW-1185">Reference proteome</keyword>
<dbReference type="AlphaFoldDB" id="A0AAW2BFS5"/>
<dbReference type="PANTHER" id="PTHR47723">
    <property type="entry name" value="OS05G0353850 PROTEIN"/>
    <property type="match status" value="1"/>
</dbReference>
<feature type="region of interest" description="Disordered" evidence="1">
    <location>
        <begin position="207"/>
        <end position="231"/>
    </location>
</feature>
<dbReference type="InterPro" id="IPR044730">
    <property type="entry name" value="RNase_H-like_dom_plant"/>
</dbReference>
<sequence length="315" mass="35195">MQVREFFYCVDNQEETKNKVIKQVRWSKPEVGWLKLNTDGSFGGEGASSGCGGLLRDRNGQWIRGFAKPMVVSSSLAAEVWALREGLTLCLDLQIQAVEIKLDASAAISFISGNSNTNGDLCGLVDDCRVLLLQLPQVKLLHCYREANSCADALARLGAAGDGGDSYFVTPPHNVIPLLNFDFLGKHRNRLAPPIVDPNLSTRKVNETVTETEEDNHDNYDHKDPEPEAEEGRHHIENLRQMNANMHKCLLSVFKIGLACSLELPQERMNMENVTRELHHIKNTFLGIGFMDNNQGSWNFVKKSDCRKSSLNSRV</sequence>
<dbReference type="Gene3D" id="3.30.420.10">
    <property type="entry name" value="Ribonuclease H-like superfamily/Ribonuclease H"/>
    <property type="match status" value="1"/>
</dbReference>
<dbReference type="Pfam" id="PF13456">
    <property type="entry name" value="RVT_3"/>
    <property type="match status" value="1"/>
</dbReference>
<comment type="caution">
    <text evidence="3">The sequence shown here is derived from an EMBL/GenBank/DDBJ whole genome shotgun (WGS) entry which is preliminary data.</text>
</comment>
<protein>
    <recommendedName>
        <fullName evidence="2">RNase H type-1 domain-containing protein</fullName>
    </recommendedName>
</protein>
<dbReference type="SUPFAM" id="SSF53098">
    <property type="entry name" value="Ribonuclease H-like"/>
    <property type="match status" value="1"/>
</dbReference>
<evidence type="ECO:0000313" key="4">
    <source>
        <dbReference type="Proteomes" id="UP001459277"/>
    </source>
</evidence>
<gene>
    <name evidence="3" type="ORF">SO802_034385</name>
</gene>
<feature type="compositionally biased region" description="Basic and acidic residues" evidence="1">
    <location>
        <begin position="217"/>
        <end position="231"/>
    </location>
</feature>
<feature type="domain" description="RNase H type-1" evidence="2">
    <location>
        <begin position="37"/>
        <end position="156"/>
    </location>
</feature>
<dbReference type="InterPro" id="IPR053151">
    <property type="entry name" value="RNase_H-like"/>
</dbReference>
<dbReference type="InterPro" id="IPR012337">
    <property type="entry name" value="RNaseH-like_sf"/>
</dbReference>
<name>A0AAW2BFS5_9ROSI</name>
<dbReference type="InterPro" id="IPR036397">
    <property type="entry name" value="RNaseH_sf"/>
</dbReference>
<dbReference type="EMBL" id="JAZDWU010000012">
    <property type="protein sequence ID" value="KAK9984860.1"/>
    <property type="molecule type" value="Genomic_DNA"/>
</dbReference>
<evidence type="ECO:0000259" key="2">
    <source>
        <dbReference type="Pfam" id="PF13456"/>
    </source>
</evidence>
<dbReference type="GO" id="GO:0003676">
    <property type="term" value="F:nucleic acid binding"/>
    <property type="evidence" value="ECO:0007669"/>
    <property type="project" value="InterPro"/>
</dbReference>
<organism evidence="3 4">
    <name type="scientific">Lithocarpus litseifolius</name>
    <dbReference type="NCBI Taxonomy" id="425828"/>
    <lineage>
        <taxon>Eukaryota</taxon>
        <taxon>Viridiplantae</taxon>
        <taxon>Streptophyta</taxon>
        <taxon>Embryophyta</taxon>
        <taxon>Tracheophyta</taxon>
        <taxon>Spermatophyta</taxon>
        <taxon>Magnoliopsida</taxon>
        <taxon>eudicotyledons</taxon>
        <taxon>Gunneridae</taxon>
        <taxon>Pentapetalae</taxon>
        <taxon>rosids</taxon>
        <taxon>fabids</taxon>
        <taxon>Fagales</taxon>
        <taxon>Fagaceae</taxon>
        <taxon>Lithocarpus</taxon>
    </lineage>
</organism>
<dbReference type="InterPro" id="IPR002156">
    <property type="entry name" value="RNaseH_domain"/>
</dbReference>
<dbReference type="Proteomes" id="UP001459277">
    <property type="component" value="Unassembled WGS sequence"/>
</dbReference>
<evidence type="ECO:0000256" key="1">
    <source>
        <dbReference type="SAM" id="MobiDB-lite"/>
    </source>
</evidence>
<dbReference type="CDD" id="cd06222">
    <property type="entry name" value="RNase_H_like"/>
    <property type="match status" value="1"/>
</dbReference>
<dbReference type="GO" id="GO:0004523">
    <property type="term" value="F:RNA-DNA hybrid ribonuclease activity"/>
    <property type="evidence" value="ECO:0007669"/>
    <property type="project" value="InterPro"/>
</dbReference>
<evidence type="ECO:0000313" key="3">
    <source>
        <dbReference type="EMBL" id="KAK9984860.1"/>
    </source>
</evidence>
<dbReference type="PANTHER" id="PTHR47723:SF19">
    <property type="entry name" value="POLYNUCLEOTIDYL TRANSFERASE, RIBONUCLEASE H-LIKE SUPERFAMILY PROTEIN"/>
    <property type="match status" value="1"/>
</dbReference>
<proteinExistence type="predicted"/>
<reference evidence="3 4" key="1">
    <citation type="submission" date="2024-01" db="EMBL/GenBank/DDBJ databases">
        <title>A telomere-to-telomere, gap-free genome of sweet tea (Lithocarpus litseifolius).</title>
        <authorList>
            <person name="Zhou J."/>
        </authorList>
    </citation>
    <scope>NUCLEOTIDE SEQUENCE [LARGE SCALE GENOMIC DNA]</scope>
    <source>
        <strain evidence="3">Zhou-2022a</strain>
        <tissue evidence="3">Leaf</tissue>
    </source>
</reference>
<accession>A0AAW2BFS5</accession>